<evidence type="ECO:0000313" key="1">
    <source>
        <dbReference type="EMBL" id="THJ46040.1"/>
    </source>
</evidence>
<dbReference type="EMBL" id="SSUX01000004">
    <property type="protein sequence ID" value="THJ46040.1"/>
    <property type="molecule type" value="Genomic_DNA"/>
</dbReference>
<dbReference type="Proteomes" id="UP000309618">
    <property type="component" value="Unassembled WGS sequence"/>
</dbReference>
<comment type="caution">
    <text evidence="1">The sequence shown here is derived from an EMBL/GenBank/DDBJ whole genome shotgun (WGS) entry which is preliminary data.</text>
</comment>
<name>A0A4S5CJX7_AERVE</name>
<reference evidence="1 2" key="1">
    <citation type="submission" date="2019-04" db="EMBL/GenBank/DDBJ databases">
        <title>Comparative genomics of Aeromonas veronii strains pathogenic to fish.</title>
        <authorList>
            <person name="Cascarano M.C."/>
            <person name="Smyrli M."/>
            <person name="Katharios P."/>
        </authorList>
    </citation>
    <scope>NUCLEOTIDE SEQUENCE [LARGE SCALE GENOMIC DNA]</scope>
    <source>
        <strain evidence="1 2">XU1</strain>
    </source>
</reference>
<evidence type="ECO:0000313" key="2">
    <source>
        <dbReference type="Proteomes" id="UP000309618"/>
    </source>
</evidence>
<dbReference type="InterPro" id="IPR036291">
    <property type="entry name" value="NAD(P)-bd_dom_sf"/>
</dbReference>
<organism evidence="1 2">
    <name type="scientific">Aeromonas veronii</name>
    <dbReference type="NCBI Taxonomy" id="654"/>
    <lineage>
        <taxon>Bacteria</taxon>
        <taxon>Pseudomonadati</taxon>
        <taxon>Pseudomonadota</taxon>
        <taxon>Gammaproteobacteria</taxon>
        <taxon>Aeromonadales</taxon>
        <taxon>Aeromonadaceae</taxon>
        <taxon>Aeromonas</taxon>
    </lineage>
</organism>
<accession>A0A4S5CJX7</accession>
<dbReference type="Gene3D" id="3.40.50.720">
    <property type="entry name" value="NAD(P)-binding Rossmann-like Domain"/>
    <property type="match status" value="1"/>
</dbReference>
<dbReference type="AlphaFoldDB" id="A0A4S5CJX7"/>
<protein>
    <submittedName>
        <fullName evidence="1">Uncharacterized protein</fullName>
    </submittedName>
</protein>
<proteinExistence type="predicted"/>
<gene>
    <name evidence="1" type="ORF">E8Q35_07000</name>
</gene>
<dbReference type="SUPFAM" id="SSF51735">
    <property type="entry name" value="NAD(P)-binding Rossmann-fold domains"/>
    <property type="match status" value="1"/>
</dbReference>
<sequence length="32" mass="3466">MAVNGACVTRLAGLAKQHDVLLMHFSTDYVFG</sequence>